<comment type="caution">
    <text evidence="1">The sequence shown here is derived from an EMBL/GenBank/DDBJ whole genome shotgun (WGS) entry which is preliminary data.</text>
</comment>
<organism evidence="1 2">
    <name type="scientific">Gemmobacter caeni</name>
    <dbReference type="NCBI Taxonomy" id="589035"/>
    <lineage>
        <taxon>Bacteria</taxon>
        <taxon>Pseudomonadati</taxon>
        <taxon>Pseudomonadota</taxon>
        <taxon>Alphaproteobacteria</taxon>
        <taxon>Rhodobacterales</taxon>
        <taxon>Paracoccaceae</taxon>
        <taxon>Gemmobacter</taxon>
    </lineage>
</organism>
<dbReference type="OrthoDB" id="7594429at2"/>
<reference evidence="1 2" key="1">
    <citation type="submission" date="2018-04" db="EMBL/GenBank/DDBJ databases">
        <title>Genomic Encyclopedia of Archaeal and Bacterial Type Strains, Phase II (KMG-II): from individual species to whole genera.</title>
        <authorList>
            <person name="Goeker M."/>
        </authorList>
    </citation>
    <scope>NUCLEOTIDE SEQUENCE [LARGE SCALE GENOMIC DNA]</scope>
    <source>
        <strain evidence="1 2">DSM 21823</strain>
    </source>
</reference>
<dbReference type="RefSeq" id="WP_108128020.1">
    <property type="nucleotide sequence ID" value="NZ_QBKP01000002.1"/>
</dbReference>
<evidence type="ECO:0000313" key="1">
    <source>
        <dbReference type="EMBL" id="PTX52606.1"/>
    </source>
</evidence>
<gene>
    <name evidence="1" type="ORF">C8N34_102387</name>
</gene>
<protein>
    <recommendedName>
        <fullName evidence="3">Phosphoribosylanthranilate isomerase</fullName>
    </recommendedName>
</protein>
<accession>A0A2T6B978</accession>
<evidence type="ECO:0008006" key="3">
    <source>
        <dbReference type="Google" id="ProtNLM"/>
    </source>
</evidence>
<sequence>MRIERVTMTGADDRTDPLALLDLSRRYPFVEWGVLFSERRAGTARYPGPDWIRTLLRLAPYREGARFAAHLCGGTMRSFMGSFGGVSEPDLNAWLVPFTLTMSEYDSFFGRTQVNFDQERERFDETRLATMIRRWKVQTRGDLITQHNQANADLWPAIQSADRSDGRGRRHQVLMDASGGRGVSPETWPRPIAGVFCGYAGGLGPDGIIADLDRIADVVGDGVIWIDMEGRLRDATDRFDLSRVETVLKAVSDRVL</sequence>
<name>A0A2T6B978_9RHOB</name>
<dbReference type="AlphaFoldDB" id="A0A2T6B978"/>
<keyword evidence="2" id="KW-1185">Reference proteome</keyword>
<dbReference type="EMBL" id="QBKP01000002">
    <property type="protein sequence ID" value="PTX52606.1"/>
    <property type="molecule type" value="Genomic_DNA"/>
</dbReference>
<evidence type="ECO:0000313" key="2">
    <source>
        <dbReference type="Proteomes" id="UP000244224"/>
    </source>
</evidence>
<proteinExistence type="predicted"/>
<dbReference type="Proteomes" id="UP000244224">
    <property type="component" value="Unassembled WGS sequence"/>
</dbReference>